<dbReference type="Pfam" id="PF03029">
    <property type="entry name" value="ATP_bind_1"/>
    <property type="match status" value="1"/>
</dbReference>
<dbReference type="GO" id="GO:0005525">
    <property type="term" value="F:GTP binding"/>
    <property type="evidence" value="ECO:0007669"/>
    <property type="project" value="UniProtKB-KW"/>
</dbReference>
<dbReference type="GO" id="GO:0005634">
    <property type="term" value="C:nucleus"/>
    <property type="evidence" value="ECO:0007669"/>
    <property type="project" value="UniProtKB-SubCell"/>
</dbReference>
<dbReference type="SUPFAM" id="SSF52540">
    <property type="entry name" value="P-loop containing nucleoside triphosphate hydrolases"/>
    <property type="match status" value="1"/>
</dbReference>
<keyword evidence="2 9" id="KW-0963">Cytoplasm</keyword>
<dbReference type="OrthoDB" id="243313at2759"/>
<dbReference type="CDD" id="cd17870">
    <property type="entry name" value="GPN1"/>
    <property type="match status" value="1"/>
</dbReference>
<dbReference type="PANTHER" id="PTHR21231">
    <property type="entry name" value="XPA-BINDING PROTEIN 1-RELATED"/>
    <property type="match status" value="1"/>
</dbReference>
<accession>A0A835CXV1</accession>
<evidence type="ECO:0000313" key="12">
    <source>
        <dbReference type="Proteomes" id="UP000639338"/>
    </source>
</evidence>
<evidence type="ECO:0000256" key="7">
    <source>
        <dbReference type="ARBA" id="ARBA00023242"/>
    </source>
</evidence>
<comment type="subunit">
    <text evidence="9">Binds to RNA polymerase II.</text>
</comment>
<evidence type="ECO:0000256" key="5">
    <source>
        <dbReference type="ARBA" id="ARBA00023054"/>
    </source>
</evidence>
<evidence type="ECO:0000256" key="9">
    <source>
        <dbReference type="RuleBase" id="RU365059"/>
    </source>
</evidence>
<comment type="similarity">
    <text evidence="1 9">Belongs to the GPN-loop GTPase family.</text>
</comment>
<gene>
    <name evidence="11" type="ORF">HCN44_005272</name>
</gene>
<evidence type="ECO:0000256" key="6">
    <source>
        <dbReference type="ARBA" id="ARBA00023134"/>
    </source>
</evidence>
<dbReference type="Gene3D" id="3.40.50.300">
    <property type="entry name" value="P-loop containing nucleotide triphosphate hydrolases"/>
    <property type="match status" value="1"/>
</dbReference>
<evidence type="ECO:0000256" key="3">
    <source>
        <dbReference type="ARBA" id="ARBA00022741"/>
    </source>
</evidence>
<dbReference type="GO" id="GO:0003924">
    <property type="term" value="F:GTPase activity"/>
    <property type="evidence" value="ECO:0007669"/>
    <property type="project" value="InterPro"/>
</dbReference>
<evidence type="ECO:0000313" key="11">
    <source>
        <dbReference type="EMBL" id="KAF7996995.1"/>
    </source>
</evidence>
<keyword evidence="6 9" id="KW-0342">GTP-binding</keyword>
<dbReference type="GO" id="GO:0005737">
    <property type="term" value="C:cytoplasm"/>
    <property type="evidence" value="ECO:0007669"/>
    <property type="project" value="UniProtKB-SubCell"/>
</dbReference>
<dbReference type="InterPro" id="IPR027417">
    <property type="entry name" value="P-loop_NTPase"/>
</dbReference>
<protein>
    <recommendedName>
        <fullName evidence="9">GPN-loop GTPase</fullName>
        <ecNumber evidence="9">3.6.5.-</ecNumber>
    </recommendedName>
</protein>
<comment type="subcellular location">
    <subcellularLocation>
        <location evidence="9">Cytoplasm</location>
    </subcellularLocation>
    <subcellularLocation>
        <location evidence="9">Nucleus</location>
    </subcellularLocation>
</comment>
<keyword evidence="4 9" id="KW-0378">Hydrolase</keyword>
<evidence type="ECO:0000256" key="2">
    <source>
        <dbReference type="ARBA" id="ARBA00022490"/>
    </source>
</evidence>
<feature type="region of interest" description="Disordered" evidence="10">
    <location>
        <begin position="342"/>
        <end position="378"/>
    </location>
</feature>
<dbReference type="EC" id="3.6.5.-" evidence="9"/>
<name>A0A835CXV1_APHGI</name>
<keyword evidence="3 9" id="KW-0547">Nucleotide-binding</keyword>
<keyword evidence="7" id="KW-0539">Nucleus</keyword>
<evidence type="ECO:0000256" key="10">
    <source>
        <dbReference type="SAM" id="MobiDB-lite"/>
    </source>
</evidence>
<evidence type="ECO:0000256" key="4">
    <source>
        <dbReference type="ARBA" id="ARBA00022801"/>
    </source>
</evidence>
<dbReference type="FunFam" id="3.40.50.300:FF:000888">
    <property type="entry name" value="GPN-loop GTPase 1"/>
    <property type="match status" value="1"/>
</dbReference>
<feature type="compositionally biased region" description="Acidic residues" evidence="10">
    <location>
        <begin position="346"/>
        <end position="358"/>
    </location>
</feature>
<dbReference type="AlphaFoldDB" id="A0A835CXV1"/>
<proteinExistence type="inferred from homology"/>
<dbReference type="InterPro" id="IPR004130">
    <property type="entry name" value="Gpn"/>
</dbReference>
<dbReference type="EMBL" id="JACMRX010000001">
    <property type="protein sequence ID" value="KAF7996995.1"/>
    <property type="molecule type" value="Genomic_DNA"/>
</dbReference>
<sequence>MSEATKLSMESLNIKDKVKTSVTMKADTNPTPSSSSTNTKKKLPTCIIVLGMAGSGKTTFVNKVVSKLYETGKPYVINLDPACKEVPYPVDIDIRETVNYKEVMKQYHLGPNGGIVTSLNLFSTKFDQVIELIDKKSDEHDYVVLDTPGQIEVFTWSASGTIITEALASQFPTIIVYVMDTVRSTSPITFMSNMLYACSILYKTKLPFVVVMNKIDIIEHAFAVEWMQDFEVFQEALDKEQSYISNLTRSMSLTLDEFYCHLRSCGVSSKTGQGINDFFDKVQEAVEEYETVYRPEWIQLREIESDKREKEILNLNNLVENAKSSLITATPKGRDLANVYLKNTGDDDDEEDEDEIDIPTDPKGEEAEDAIFESHFKK</sequence>
<keyword evidence="5" id="KW-0175">Coiled coil</keyword>
<dbReference type="Proteomes" id="UP000639338">
    <property type="component" value="Unassembled WGS sequence"/>
</dbReference>
<keyword evidence="12" id="KW-1185">Reference proteome</keyword>
<comment type="caution">
    <text evidence="11">The sequence shown here is derived from an EMBL/GenBank/DDBJ whole genome shotgun (WGS) entry which is preliminary data.</text>
</comment>
<dbReference type="InterPro" id="IPR030230">
    <property type="entry name" value="Gpn1/Npa3/XAB1"/>
</dbReference>
<comment type="function">
    <text evidence="8 9">Small GTPase required for proper nuclear import of RNA polymerase II (RNAPII). May act at an RNAP assembly step prior to nuclear import.</text>
</comment>
<evidence type="ECO:0000256" key="8">
    <source>
        <dbReference type="ARBA" id="ARBA00055682"/>
    </source>
</evidence>
<reference evidence="11 12" key="1">
    <citation type="submission" date="2020-08" db="EMBL/GenBank/DDBJ databases">
        <title>Aphidius gifuensis genome sequencing and assembly.</title>
        <authorList>
            <person name="Du Z."/>
        </authorList>
    </citation>
    <scope>NUCLEOTIDE SEQUENCE [LARGE SCALE GENOMIC DNA]</scope>
    <source>
        <strain evidence="11">YNYX2018</strain>
        <tissue evidence="11">Adults</tissue>
    </source>
</reference>
<organism evidence="11 12">
    <name type="scientific">Aphidius gifuensis</name>
    <name type="common">Parasitoid wasp</name>
    <dbReference type="NCBI Taxonomy" id="684658"/>
    <lineage>
        <taxon>Eukaryota</taxon>
        <taxon>Metazoa</taxon>
        <taxon>Ecdysozoa</taxon>
        <taxon>Arthropoda</taxon>
        <taxon>Hexapoda</taxon>
        <taxon>Insecta</taxon>
        <taxon>Pterygota</taxon>
        <taxon>Neoptera</taxon>
        <taxon>Endopterygota</taxon>
        <taxon>Hymenoptera</taxon>
        <taxon>Apocrita</taxon>
        <taxon>Ichneumonoidea</taxon>
        <taxon>Braconidae</taxon>
        <taxon>Aphidiinae</taxon>
        <taxon>Aphidius</taxon>
    </lineage>
</organism>
<dbReference type="PANTHER" id="PTHR21231:SF8">
    <property type="entry name" value="GPN-LOOP GTPASE 1"/>
    <property type="match status" value="1"/>
</dbReference>
<evidence type="ECO:0000256" key="1">
    <source>
        <dbReference type="ARBA" id="ARBA00005290"/>
    </source>
</evidence>